<evidence type="ECO:0000313" key="6">
    <source>
        <dbReference type="EMBL" id="MCM3712990.1"/>
    </source>
</evidence>
<dbReference type="GO" id="GO:0055085">
    <property type="term" value="P:transmembrane transport"/>
    <property type="evidence" value="ECO:0007669"/>
    <property type="project" value="InterPro"/>
</dbReference>
<comment type="caution">
    <text evidence="6">The sequence shown here is derived from an EMBL/GenBank/DDBJ whole genome shotgun (WGS) entry which is preliminary data.</text>
</comment>
<keyword evidence="3 5" id="KW-0732">Signal</keyword>
<dbReference type="PIRSF" id="PIRSF006470">
    <property type="entry name" value="DctB"/>
    <property type="match status" value="1"/>
</dbReference>
<reference evidence="6" key="1">
    <citation type="submission" date="2022-05" db="EMBL/GenBank/DDBJ databases">
        <title>Comparative Genomics of Spacecraft Associated Microbes.</title>
        <authorList>
            <person name="Tran M.T."/>
            <person name="Wright A."/>
            <person name="Seuylemezian A."/>
            <person name="Eisen J."/>
            <person name="Coil D."/>
        </authorList>
    </citation>
    <scope>NUCLEOTIDE SEQUENCE</scope>
    <source>
        <strain evidence="6">214.1.1</strain>
    </source>
</reference>
<organism evidence="6 7">
    <name type="scientific">Halalkalibacter oceani</name>
    <dbReference type="NCBI Taxonomy" id="1653776"/>
    <lineage>
        <taxon>Bacteria</taxon>
        <taxon>Bacillati</taxon>
        <taxon>Bacillota</taxon>
        <taxon>Bacilli</taxon>
        <taxon>Bacillales</taxon>
        <taxon>Bacillaceae</taxon>
        <taxon>Halalkalibacter</taxon>
    </lineage>
</organism>
<feature type="chain" id="PRO_5040890765" evidence="5">
    <location>
        <begin position="20"/>
        <end position="346"/>
    </location>
</feature>
<feature type="region of interest" description="Disordered" evidence="4">
    <location>
        <begin position="23"/>
        <end position="48"/>
    </location>
</feature>
<dbReference type="PROSITE" id="PS51257">
    <property type="entry name" value="PROKAR_LIPOPROTEIN"/>
    <property type="match status" value="1"/>
</dbReference>
<accession>A0A9X2DMZ4</accession>
<dbReference type="RefSeq" id="WP_251221839.1">
    <property type="nucleotide sequence ID" value="NZ_JAMBOL010000002.1"/>
</dbReference>
<evidence type="ECO:0000256" key="4">
    <source>
        <dbReference type="SAM" id="MobiDB-lite"/>
    </source>
</evidence>
<evidence type="ECO:0000256" key="1">
    <source>
        <dbReference type="ARBA" id="ARBA00009023"/>
    </source>
</evidence>
<dbReference type="InterPro" id="IPR004682">
    <property type="entry name" value="TRAP_DctP"/>
</dbReference>
<feature type="compositionally biased region" description="Low complexity" evidence="4">
    <location>
        <begin position="25"/>
        <end position="34"/>
    </location>
</feature>
<dbReference type="PANTHER" id="PTHR33376:SF7">
    <property type="entry name" value="C4-DICARBOXYLATE-BINDING PROTEIN DCTB"/>
    <property type="match status" value="1"/>
</dbReference>
<gene>
    <name evidence="6" type="ORF">M3202_02770</name>
</gene>
<dbReference type="Gene3D" id="3.40.190.170">
    <property type="entry name" value="Bacterial extracellular solute-binding protein, family 7"/>
    <property type="match status" value="1"/>
</dbReference>
<evidence type="ECO:0000313" key="7">
    <source>
        <dbReference type="Proteomes" id="UP001139179"/>
    </source>
</evidence>
<keyword evidence="7" id="KW-1185">Reference proteome</keyword>
<evidence type="ECO:0000256" key="3">
    <source>
        <dbReference type="ARBA" id="ARBA00022729"/>
    </source>
</evidence>
<dbReference type="GO" id="GO:0030288">
    <property type="term" value="C:outer membrane-bounded periplasmic space"/>
    <property type="evidence" value="ECO:0007669"/>
    <property type="project" value="InterPro"/>
</dbReference>
<dbReference type="NCBIfam" id="NF037995">
    <property type="entry name" value="TRAP_S1"/>
    <property type="match status" value="1"/>
</dbReference>
<feature type="signal peptide" evidence="5">
    <location>
        <begin position="1"/>
        <end position="19"/>
    </location>
</feature>
<dbReference type="InterPro" id="IPR038404">
    <property type="entry name" value="TRAP_DctP_sf"/>
</dbReference>
<keyword evidence="2" id="KW-0813">Transport</keyword>
<dbReference type="InterPro" id="IPR018389">
    <property type="entry name" value="DctP_fam"/>
</dbReference>
<proteinExistence type="inferred from homology"/>
<comment type="similarity">
    <text evidence="1">Belongs to the bacterial solute-binding protein 7 family.</text>
</comment>
<protein>
    <submittedName>
        <fullName evidence="6">TRAP transporter substrate-binding protein</fullName>
    </submittedName>
</protein>
<name>A0A9X2DMZ4_9BACI</name>
<evidence type="ECO:0000256" key="5">
    <source>
        <dbReference type="SAM" id="SignalP"/>
    </source>
</evidence>
<sequence length="346" mass="37298">MKKGLITVVALLMITIVAACGGESGSTDNQSDSGNNGGGSGDSEQTFKFTSGHTTSVENQQHVGLVALAELLEEKSGGSITMDVFENSQLGSEPVMLQAVQDGSQHIVATSSTSVSNFIPEWGIFDIPFLFESTEQADEIVRGEVGDRLFETLPEHGYKGLAWLSSIERNIYGTKKIESVDDFKTATLRSIEAPGFVETFTTLGAQVVTMPGSELYTALQQGVVEGGDNSPELFLGLGHDEVSDYYNLTKIHYLPIAIIMSLDTWEALTPEQQDMVMAAAQEAAETGSAAYAQSYEESFIEMEELGVEVVNTDLTGIVEATKHLKEEMANNIPSGMELLELIESNK</sequence>
<dbReference type="Pfam" id="PF03480">
    <property type="entry name" value="DctP"/>
    <property type="match status" value="1"/>
</dbReference>
<dbReference type="EMBL" id="JAMBOL010000002">
    <property type="protein sequence ID" value="MCM3712990.1"/>
    <property type="molecule type" value="Genomic_DNA"/>
</dbReference>
<dbReference type="AlphaFoldDB" id="A0A9X2DMZ4"/>
<dbReference type="NCBIfam" id="TIGR00787">
    <property type="entry name" value="dctP"/>
    <property type="match status" value="1"/>
</dbReference>
<dbReference type="Proteomes" id="UP001139179">
    <property type="component" value="Unassembled WGS sequence"/>
</dbReference>
<evidence type="ECO:0000256" key="2">
    <source>
        <dbReference type="ARBA" id="ARBA00022448"/>
    </source>
</evidence>
<dbReference type="PANTHER" id="PTHR33376">
    <property type="match status" value="1"/>
</dbReference>
<dbReference type="CDD" id="cd13603">
    <property type="entry name" value="PBP2_TRAP_Siap_TeaA_like"/>
    <property type="match status" value="1"/>
</dbReference>